<feature type="region of interest" description="Disordered" evidence="1">
    <location>
        <begin position="203"/>
        <end position="230"/>
    </location>
</feature>
<gene>
    <name evidence="2" type="ORF">P5673_018502</name>
</gene>
<dbReference type="AlphaFoldDB" id="A0AAD9V2L4"/>
<evidence type="ECO:0000313" key="3">
    <source>
        <dbReference type="Proteomes" id="UP001249851"/>
    </source>
</evidence>
<name>A0AAD9V2L4_ACRCE</name>
<dbReference type="EMBL" id="JARQWQ010000042">
    <property type="protein sequence ID" value="KAK2558886.1"/>
    <property type="molecule type" value="Genomic_DNA"/>
</dbReference>
<evidence type="ECO:0000256" key="1">
    <source>
        <dbReference type="SAM" id="MobiDB-lite"/>
    </source>
</evidence>
<reference evidence="2" key="2">
    <citation type="journal article" date="2023" name="Science">
        <title>Genomic signatures of disease resistance in endangered staghorn corals.</title>
        <authorList>
            <person name="Vollmer S.V."/>
            <person name="Selwyn J.D."/>
            <person name="Despard B.A."/>
            <person name="Roesel C.L."/>
        </authorList>
    </citation>
    <scope>NUCLEOTIDE SEQUENCE</scope>
    <source>
        <strain evidence="2">K2</strain>
    </source>
</reference>
<dbReference type="Proteomes" id="UP001249851">
    <property type="component" value="Unassembled WGS sequence"/>
</dbReference>
<proteinExistence type="predicted"/>
<feature type="compositionally biased region" description="Basic and acidic residues" evidence="1">
    <location>
        <begin position="203"/>
        <end position="212"/>
    </location>
</feature>
<reference evidence="2" key="1">
    <citation type="journal article" date="2023" name="G3 (Bethesda)">
        <title>Whole genome assembly and annotation of the endangered Caribbean coral Acropora cervicornis.</title>
        <authorList>
            <person name="Selwyn J.D."/>
            <person name="Vollmer S.V."/>
        </authorList>
    </citation>
    <scope>NUCLEOTIDE SEQUENCE</scope>
    <source>
        <strain evidence="2">K2</strain>
    </source>
</reference>
<dbReference type="InterPro" id="IPR013761">
    <property type="entry name" value="SAM/pointed_sf"/>
</dbReference>
<accession>A0AAD9V2L4</accession>
<comment type="caution">
    <text evidence="2">The sequence shown here is derived from an EMBL/GenBank/DDBJ whole genome shotgun (WGS) entry which is preliminary data.</text>
</comment>
<sequence>MASRRGKVFRAKLPSLPDEDALHETSEHDDGRSSCSTLSVKADTCSTACQTQSQALPVSLRRSLPRNDDEETEEDLNEWDIDRVKRWALTVFDDEEVAGKFENEEIDGKTLQSDNSYRPVKEQLGISNNWGKNGFSLQKKRIVAFSKTIWPDDKQAPWFRRNTANTKKLLEVAELLSRDDTYAFPKAGLGVKAIEEIIRKHMQERQRKEHDPLSSSENSDLSRSSNSPTSSAWEEKVRTYDSYFIDDLTLMSGTAVMLTWFGKTPCNDIRLADFKREAKVLELSLLHNKDKNTFMKAVASCLINKKKV</sequence>
<protein>
    <submittedName>
        <fullName evidence="2">Uncharacterized protein</fullName>
    </submittedName>
</protein>
<evidence type="ECO:0000313" key="2">
    <source>
        <dbReference type="EMBL" id="KAK2558886.1"/>
    </source>
</evidence>
<feature type="compositionally biased region" description="Basic and acidic residues" evidence="1">
    <location>
        <begin position="20"/>
        <end position="32"/>
    </location>
</feature>
<feature type="compositionally biased region" description="Basic residues" evidence="1">
    <location>
        <begin position="1"/>
        <end position="10"/>
    </location>
</feature>
<feature type="compositionally biased region" description="Low complexity" evidence="1">
    <location>
        <begin position="213"/>
        <end position="230"/>
    </location>
</feature>
<dbReference type="Gene3D" id="1.10.150.50">
    <property type="entry name" value="Transcription Factor, Ets-1"/>
    <property type="match status" value="1"/>
</dbReference>
<organism evidence="2 3">
    <name type="scientific">Acropora cervicornis</name>
    <name type="common">Staghorn coral</name>
    <dbReference type="NCBI Taxonomy" id="6130"/>
    <lineage>
        <taxon>Eukaryota</taxon>
        <taxon>Metazoa</taxon>
        <taxon>Cnidaria</taxon>
        <taxon>Anthozoa</taxon>
        <taxon>Hexacorallia</taxon>
        <taxon>Scleractinia</taxon>
        <taxon>Astrocoeniina</taxon>
        <taxon>Acroporidae</taxon>
        <taxon>Acropora</taxon>
    </lineage>
</organism>
<keyword evidence="3" id="KW-1185">Reference proteome</keyword>
<feature type="region of interest" description="Disordered" evidence="1">
    <location>
        <begin position="1"/>
        <end position="37"/>
    </location>
</feature>